<evidence type="ECO:0000313" key="2">
    <source>
        <dbReference type="Proteomes" id="UP001055167"/>
    </source>
</evidence>
<sequence>MIQSRSTSIDDPSAACPVSLEVLGQLSRADPRRVPDIVADIPEATRARLAVYLYGRSHTHELGIRIAATCEDATLQRTAGIVGSSLYAQSRKPYVLPAYGTSHAAPRRKVSLGGSARP</sequence>
<proteinExistence type="predicted"/>
<organism evidence="1 2">
    <name type="scientific">Methylobacterium crusticola</name>
    <dbReference type="NCBI Taxonomy" id="1697972"/>
    <lineage>
        <taxon>Bacteria</taxon>
        <taxon>Pseudomonadati</taxon>
        <taxon>Pseudomonadota</taxon>
        <taxon>Alphaproteobacteria</taxon>
        <taxon>Hyphomicrobiales</taxon>
        <taxon>Methylobacteriaceae</taxon>
        <taxon>Methylobacterium</taxon>
    </lineage>
</organism>
<protein>
    <submittedName>
        <fullName evidence="1">Uncharacterized protein</fullName>
    </submittedName>
</protein>
<gene>
    <name evidence="1" type="ORF">OPKNFCMD_1773</name>
</gene>
<evidence type="ECO:0000313" key="1">
    <source>
        <dbReference type="EMBL" id="GJD49044.1"/>
    </source>
</evidence>
<dbReference type="EMBL" id="BPQH01000004">
    <property type="protein sequence ID" value="GJD49044.1"/>
    <property type="molecule type" value="Genomic_DNA"/>
</dbReference>
<reference evidence="1" key="1">
    <citation type="journal article" date="2021" name="Front. Microbiol.">
        <title>Comprehensive Comparative Genomics and Phenotyping of Methylobacterium Species.</title>
        <authorList>
            <person name="Alessa O."/>
            <person name="Ogura Y."/>
            <person name="Fujitani Y."/>
            <person name="Takami H."/>
            <person name="Hayashi T."/>
            <person name="Sahin N."/>
            <person name="Tani A."/>
        </authorList>
    </citation>
    <scope>NUCLEOTIDE SEQUENCE</scope>
    <source>
        <strain evidence="1">KCTC 52305</strain>
    </source>
</reference>
<keyword evidence="2" id="KW-1185">Reference proteome</keyword>
<name>A0ABQ4QVT5_9HYPH</name>
<reference evidence="1" key="2">
    <citation type="submission" date="2021-08" db="EMBL/GenBank/DDBJ databases">
        <authorList>
            <person name="Tani A."/>
            <person name="Ola A."/>
            <person name="Ogura Y."/>
            <person name="Katsura K."/>
            <person name="Hayashi T."/>
        </authorList>
    </citation>
    <scope>NUCLEOTIDE SEQUENCE</scope>
    <source>
        <strain evidence="1">KCTC 52305</strain>
    </source>
</reference>
<dbReference type="Proteomes" id="UP001055167">
    <property type="component" value="Unassembled WGS sequence"/>
</dbReference>
<dbReference type="RefSeq" id="WP_128561037.1">
    <property type="nucleotide sequence ID" value="NZ_BPQH01000004.1"/>
</dbReference>
<comment type="caution">
    <text evidence="1">The sequence shown here is derived from an EMBL/GenBank/DDBJ whole genome shotgun (WGS) entry which is preliminary data.</text>
</comment>
<accession>A0ABQ4QVT5</accession>